<dbReference type="Gene3D" id="1.10.10.2840">
    <property type="entry name" value="PucR C-terminal helix-turn-helix domain"/>
    <property type="match status" value="1"/>
</dbReference>
<organism evidence="2 3">
    <name type="scientific">Priestia koreensis</name>
    <dbReference type="NCBI Taxonomy" id="284581"/>
    <lineage>
        <taxon>Bacteria</taxon>
        <taxon>Bacillati</taxon>
        <taxon>Bacillota</taxon>
        <taxon>Bacilli</taxon>
        <taxon>Bacillales</taxon>
        <taxon>Bacillaceae</taxon>
        <taxon>Priestia</taxon>
    </lineage>
</organism>
<reference evidence="3" key="1">
    <citation type="submission" date="2015-08" db="EMBL/GenBank/DDBJ databases">
        <title>Fjat-14210 dsm16467.</title>
        <authorList>
            <person name="Liu B."/>
            <person name="Wang J."/>
            <person name="Zhu Y."/>
            <person name="Liu G."/>
            <person name="Chen Q."/>
            <person name="Chen Z."/>
            <person name="Lan J."/>
            <person name="Che J."/>
            <person name="Ge C."/>
            <person name="Shi H."/>
            <person name="Pan Z."/>
            <person name="Liu X."/>
        </authorList>
    </citation>
    <scope>NUCLEOTIDE SEQUENCE [LARGE SCALE GENOMIC DNA]</scope>
    <source>
        <strain evidence="3">DSM 16467</strain>
    </source>
</reference>
<dbReference type="PANTHER" id="PTHR33744">
    <property type="entry name" value="CARBOHYDRATE DIACID REGULATOR"/>
    <property type="match status" value="1"/>
</dbReference>
<proteinExistence type="predicted"/>
<dbReference type="STRING" id="284581.AMD01_07185"/>
<comment type="caution">
    <text evidence="2">The sequence shown here is derived from an EMBL/GenBank/DDBJ whole genome shotgun (WGS) entry which is preliminary data.</text>
</comment>
<dbReference type="InterPro" id="IPR042070">
    <property type="entry name" value="PucR_C-HTH_sf"/>
</dbReference>
<dbReference type="Proteomes" id="UP000037558">
    <property type="component" value="Unassembled WGS sequence"/>
</dbReference>
<keyword evidence="3" id="KW-1185">Reference proteome</keyword>
<dbReference type="EMBL" id="LILC01000010">
    <property type="protein sequence ID" value="KOO47151.1"/>
    <property type="molecule type" value="Genomic_DNA"/>
</dbReference>
<gene>
    <name evidence="2" type="ORF">AMD01_07185</name>
</gene>
<evidence type="ECO:0000259" key="1">
    <source>
        <dbReference type="Pfam" id="PF13556"/>
    </source>
</evidence>
<dbReference type="InterPro" id="IPR025736">
    <property type="entry name" value="PucR_C-HTH_dom"/>
</dbReference>
<dbReference type="AlphaFoldDB" id="A0A0M0L7S6"/>
<dbReference type="PANTHER" id="PTHR33744:SF15">
    <property type="entry name" value="CARBOHYDRATE DIACID REGULATOR"/>
    <property type="match status" value="1"/>
</dbReference>
<accession>A0A0M0L7S6</accession>
<dbReference type="InterPro" id="IPR009057">
    <property type="entry name" value="Homeodomain-like_sf"/>
</dbReference>
<dbReference type="SUPFAM" id="SSF46689">
    <property type="entry name" value="Homeodomain-like"/>
    <property type="match status" value="1"/>
</dbReference>
<sequence>MTQLQELFGDKLITATHPFDTHIYKWFTNGTSYYIGIEASSLSGEQEALLSIFLPEFQIADQHLSKEQQQWKVLLFDKPNQLLNENTSFSGIRFIHFSFKSPIQDQLEFEQALSGLYHTDVIILWESRVTGVLIEKIKEPDDPVHSISDVIDVLTSDFGSSMQFFEGQAYKLPFLAGQFFQQEKKWFMQSKEWFSTQRVFSMNKLLPFLLLQEASPLLKEQLSRVIDFIAEDEEMIHTIKTFLECNMNVSLTAKTLYMHRNSLQYRIDRFILRTGLDIKRFSEAITAYLAIMSIQRL</sequence>
<protein>
    <recommendedName>
        <fullName evidence="1">PucR C-terminal helix-turn-helix domain-containing protein</fullName>
    </recommendedName>
</protein>
<evidence type="ECO:0000313" key="3">
    <source>
        <dbReference type="Proteomes" id="UP000037558"/>
    </source>
</evidence>
<name>A0A0M0L7S6_9BACI</name>
<feature type="domain" description="PucR C-terminal helix-turn-helix" evidence="1">
    <location>
        <begin position="236"/>
        <end position="291"/>
    </location>
</feature>
<dbReference type="Pfam" id="PF13556">
    <property type="entry name" value="HTH_30"/>
    <property type="match status" value="1"/>
</dbReference>
<dbReference type="InterPro" id="IPR051448">
    <property type="entry name" value="CdaR-like_regulators"/>
</dbReference>
<dbReference type="PATRIC" id="fig|284581.3.peg.1318"/>
<evidence type="ECO:0000313" key="2">
    <source>
        <dbReference type="EMBL" id="KOO47151.1"/>
    </source>
</evidence>